<evidence type="ECO:0000313" key="2">
    <source>
        <dbReference type="EMBL" id="CUN54047.1"/>
    </source>
</evidence>
<dbReference type="Proteomes" id="UP000095395">
    <property type="component" value="Unassembled WGS sequence"/>
</dbReference>
<dbReference type="STRING" id="360807.ERS852392_00685"/>
<dbReference type="SUPFAM" id="SSF52540">
    <property type="entry name" value="P-loop containing nucleoside triphosphate hydrolases"/>
    <property type="match status" value="1"/>
</dbReference>
<evidence type="ECO:0000313" key="5">
    <source>
        <dbReference type="Proteomes" id="UP000095395"/>
    </source>
</evidence>
<dbReference type="EMBL" id="CYYR01000003">
    <property type="protein sequence ID" value="CUN54047.1"/>
    <property type="molecule type" value="Genomic_DNA"/>
</dbReference>
<name>A0A0M6X0B8_9FIRM</name>
<dbReference type="EMBL" id="CVRS01000131">
    <property type="protein sequence ID" value="CRL43422.1"/>
    <property type="molecule type" value="Genomic_DNA"/>
</dbReference>
<protein>
    <recommendedName>
        <fullName evidence="7">Uridine kinase</fullName>
    </recommendedName>
</protein>
<evidence type="ECO:0000313" key="1">
    <source>
        <dbReference type="EMBL" id="CRL43422.1"/>
    </source>
</evidence>
<keyword evidence="4" id="KW-1185">Reference proteome</keyword>
<reference evidence="4" key="2">
    <citation type="submission" date="2015-05" db="EMBL/GenBank/DDBJ databases">
        <authorList>
            <consortium name="Pathogen Informatics"/>
        </authorList>
    </citation>
    <scope>NUCLEOTIDE SEQUENCE [LARGE SCALE GENOMIC DNA]</scope>
    <source>
        <strain evidence="2 5">2789STDY5608835</strain>
        <strain evidence="4">L1-83</strain>
    </source>
</reference>
<evidence type="ECO:0008006" key="7">
    <source>
        <dbReference type="Google" id="ProtNLM"/>
    </source>
</evidence>
<evidence type="ECO:0000313" key="3">
    <source>
        <dbReference type="EMBL" id="RGQ55928.1"/>
    </source>
</evidence>
<dbReference type="Gene3D" id="3.40.50.300">
    <property type="entry name" value="P-loop containing nucleotide triphosphate hydrolases"/>
    <property type="match status" value="1"/>
</dbReference>
<reference evidence="3 6" key="3">
    <citation type="submission" date="2018-08" db="EMBL/GenBank/DDBJ databases">
        <title>A genome reference for cultivated species of the human gut microbiota.</title>
        <authorList>
            <person name="Zou Y."/>
            <person name="Xue W."/>
            <person name="Luo G."/>
        </authorList>
    </citation>
    <scope>NUCLEOTIDE SEQUENCE [LARGE SCALE GENOMIC DNA]</scope>
    <source>
        <strain evidence="3 6">AF28-15</strain>
    </source>
</reference>
<gene>
    <name evidence="3" type="ORF">DWY96_01025</name>
    <name evidence="2" type="ORF">ERS852392_00685</name>
    <name evidence="1" type="ORF">RIL183_10361</name>
</gene>
<accession>A0A0M6X0B8</accession>
<dbReference type="RefSeq" id="WP_007887981.1">
    <property type="nucleotide sequence ID" value="NZ_CAKZTK010000005.1"/>
</dbReference>
<dbReference type="AlphaFoldDB" id="A0A0M6X0B8"/>
<evidence type="ECO:0000313" key="6">
    <source>
        <dbReference type="Proteomes" id="UP000283738"/>
    </source>
</evidence>
<proteinExistence type="predicted"/>
<sequence length="203" mass="24112">MELKTQCRERFKPAVDAINEIIKQEDNTDRPILVAIDGRCGSGKTTLGEYLKGQLDCNLFHMDDFFLRMEQRTPDRMKETGGNVDYERFYETVLIPVQKKESVCYQPFSCKEWRLLDAYEIPYKRINIIEGSYSLHPYFGKPYQLKIFMNIASDVQLANIRKRNGEEKAKEFQEKWIPKEEAYFEKFHVQDDTLEIMWNLKVL</sequence>
<dbReference type="EMBL" id="QRTF01000001">
    <property type="protein sequence ID" value="RGQ55928.1"/>
    <property type="molecule type" value="Genomic_DNA"/>
</dbReference>
<dbReference type="GeneID" id="75163336"/>
<reference evidence="1" key="1">
    <citation type="submission" date="2015-05" db="EMBL/GenBank/DDBJ databases">
        <authorList>
            <person name="Wang D.B."/>
            <person name="Wang M."/>
        </authorList>
    </citation>
    <scope>NUCLEOTIDE SEQUENCE [LARGE SCALE GENOMIC DNA]</scope>
    <source>
        <strain evidence="1">L1-83</strain>
    </source>
</reference>
<dbReference type="InterPro" id="IPR027417">
    <property type="entry name" value="P-loop_NTPase"/>
</dbReference>
<evidence type="ECO:0000313" key="4">
    <source>
        <dbReference type="Proteomes" id="UP000049828"/>
    </source>
</evidence>
<dbReference type="OrthoDB" id="1420794at2"/>
<organism evidence="1 4">
    <name type="scientific">Roseburia inulinivorans</name>
    <dbReference type="NCBI Taxonomy" id="360807"/>
    <lineage>
        <taxon>Bacteria</taxon>
        <taxon>Bacillati</taxon>
        <taxon>Bacillota</taxon>
        <taxon>Clostridia</taxon>
        <taxon>Lachnospirales</taxon>
        <taxon>Lachnospiraceae</taxon>
        <taxon>Roseburia</taxon>
    </lineage>
</organism>
<dbReference type="Proteomes" id="UP000049828">
    <property type="component" value="Unassembled WGS sequence"/>
</dbReference>
<dbReference type="Proteomes" id="UP000283738">
    <property type="component" value="Unassembled WGS sequence"/>
</dbReference>